<dbReference type="EMBL" id="SHLD01000001">
    <property type="protein sequence ID" value="RZU74691.1"/>
    <property type="molecule type" value="Genomic_DNA"/>
</dbReference>
<dbReference type="AlphaFoldDB" id="A0A4Q8BBN6"/>
<comment type="caution">
    <text evidence="1">The sequence shown here is derived from an EMBL/GenBank/DDBJ whole genome shotgun (WGS) entry which is preliminary data.</text>
</comment>
<name>A0A4Q8BBN6_9ACTN</name>
<evidence type="ECO:0000313" key="1">
    <source>
        <dbReference type="EMBL" id="RZU74691.1"/>
    </source>
</evidence>
<proteinExistence type="predicted"/>
<reference evidence="1 2" key="1">
    <citation type="submission" date="2019-02" db="EMBL/GenBank/DDBJ databases">
        <title>Sequencing the genomes of 1000 actinobacteria strains.</title>
        <authorList>
            <person name="Klenk H.-P."/>
        </authorList>
    </citation>
    <scope>NUCLEOTIDE SEQUENCE [LARGE SCALE GENOMIC DNA]</scope>
    <source>
        <strain evidence="1 2">DSM 45612</strain>
    </source>
</reference>
<accession>A0A4Q8BBN6</accession>
<sequence length="99" mass="10989">MEANLRAYLRRALALHAAILPAFAGLTTQPKLLARLAELPTPPRWRGSTTAPRLTLTWLRVQPWFLADVLRWYVDHPAERAALGTPAGGERLRRALGVG</sequence>
<organism evidence="1 2">
    <name type="scientific">Micromonospora kangleipakensis</name>
    <dbReference type="NCBI Taxonomy" id="1077942"/>
    <lineage>
        <taxon>Bacteria</taxon>
        <taxon>Bacillati</taxon>
        <taxon>Actinomycetota</taxon>
        <taxon>Actinomycetes</taxon>
        <taxon>Micromonosporales</taxon>
        <taxon>Micromonosporaceae</taxon>
        <taxon>Micromonospora</taxon>
    </lineage>
</organism>
<gene>
    <name evidence="1" type="ORF">EV384_3167</name>
</gene>
<keyword evidence="2" id="KW-1185">Reference proteome</keyword>
<dbReference type="Proteomes" id="UP000294114">
    <property type="component" value="Unassembled WGS sequence"/>
</dbReference>
<protein>
    <submittedName>
        <fullName evidence="1">Uncharacterized protein</fullName>
    </submittedName>
</protein>
<evidence type="ECO:0000313" key="2">
    <source>
        <dbReference type="Proteomes" id="UP000294114"/>
    </source>
</evidence>